<protein>
    <recommendedName>
        <fullName evidence="4">SGNH/GDSL hydrolase family protein</fullName>
    </recommendedName>
</protein>
<evidence type="ECO:0000313" key="3">
    <source>
        <dbReference type="Proteomes" id="UP000064249"/>
    </source>
</evidence>
<keyword evidence="1" id="KW-0732">Signal</keyword>
<dbReference type="EMBL" id="LGFU01000004">
    <property type="protein sequence ID" value="KUK46886.1"/>
    <property type="molecule type" value="Genomic_DNA"/>
</dbReference>
<name>A0A124FN60_9CHLR</name>
<feature type="signal peptide" evidence="1">
    <location>
        <begin position="1"/>
        <end position="22"/>
    </location>
</feature>
<accession>A0A124FN60</accession>
<evidence type="ECO:0008006" key="4">
    <source>
        <dbReference type="Google" id="ProtNLM"/>
    </source>
</evidence>
<dbReference type="PROSITE" id="PS51257">
    <property type="entry name" value="PROKAR_LIPOPROTEIN"/>
    <property type="match status" value="1"/>
</dbReference>
<evidence type="ECO:0000256" key="1">
    <source>
        <dbReference type="SAM" id="SignalP"/>
    </source>
</evidence>
<comment type="caution">
    <text evidence="2">The sequence shown here is derived from an EMBL/GenBank/DDBJ whole genome shotgun (WGS) entry which is preliminary data.</text>
</comment>
<gene>
    <name evidence="2" type="ORF">XD73_0207</name>
</gene>
<reference evidence="2 3" key="1">
    <citation type="journal article" date="2015" name="MBio">
        <title>Genome-Resolved Metagenomic Analysis Reveals Roles for Candidate Phyla and Other Microbial Community Members in Biogeochemical Transformations in Oil Reservoirs.</title>
        <authorList>
            <person name="Hu P."/>
            <person name="Tom L."/>
            <person name="Singh A."/>
            <person name="Thomas B.C."/>
            <person name="Baker B.J."/>
            <person name="Piceno Y.M."/>
            <person name="Andersen G.L."/>
            <person name="Banfield J.F."/>
        </authorList>
    </citation>
    <scope>NUCLEOTIDE SEQUENCE [LARGE SCALE GENOMIC DNA]</scope>
    <source>
        <strain evidence="2">46_16</strain>
    </source>
</reference>
<proteinExistence type="predicted"/>
<dbReference type="Proteomes" id="UP000064249">
    <property type="component" value="Unassembled WGS sequence"/>
</dbReference>
<dbReference type="SUPFAM" id="SSF52266">
    <property type="entry name" value="SGNH hydrolase"/>
    <property type="match status" value="1"/>
</dbReference>
<dbReference type="AlphaFoldDB" id="A0A124FN60"/>
<organism evidence="2 3">
    <name type="scientific">Anaerolinea thermophila</name>
    <dbReference type="NCBI Taxonomy" id="167964"/>
    <lineage>
        <taxon>Bacteria</taxon>
        <taxon>Bacillati</taxon>
        <taxon>Chloroflexota</taxon>
        <taxon>Anaerolineae</taxon>
        <taxon>Anaerolineales</taxon>
        <taxon>Anaerolineaceae</taxon>
        <taxon>Anaerolinea</taxon>
    </lineage>
</organism>
<feature type="chain" id="PRO_5007171773" description="SGNH/GDSL hydrolase family protein" evidence="1">
    <location>
        <begin position="23"/>
        <end position="316"/>
    </location>
</feature>
<sequence length="316" mass="35886">MKYTKLILILLNALIITSCTQPQPTVQTVHTDVEDATVLIEENSTLTQMTIEITEVVTETTSPTETPAFTPTPDTRMLPEDWKKWSVNPQISGTVMDIFLHGQELGRNPNAFSKIGDCQNVKEAFLGFFDRQVVYLAENQQHLQETIDNFSGYFNRDGFAVKGGLNAPSSLNPLMADPVACQPDENPLMCEVRNNNPAYAFVSFELWYEGRSAENYETYLRQVLDYLISQGIVPILLTKADNTEGDDSINYTIAKLAYEYDIPMVNWWYTAHTLPNNGMDPERNDDFHISSTAWTERSYDALETLDAVWRTVRDLQ</sequence>
<evidence type="ECO:0000313" key="2">
    <source>
        <dbReference type="EMBL" id="KUK46886.1"/>
    </source>
</evidence>